<comment type="caution">
    <text evidence="1">The sequence shown here is derived from an EMBL/GenBank/DDBJ whole genome shotgun (WGS) entry which is preliminary data.</text>
</comment>
<sequence length="283" mass="31978">MVAPFDILNPISGSSVLVEEVLNVASFQGLDQSWAAKTYCTNLLEMLSSSSHGCGCSLHFPQEFLSMFKSGNIIMPLLLFCQDEREGRRWPEEVNKGKECRLKIGDVEVKQESKLPHFNENFPKLECPSAPWLGLLFTYWCHICQASEESHVDLDEGQMVSTHDQIKLAKFKPDGDLTITWNMQSKNGSLHCPLFVDPPMTMTVNHHHGHDQFHMDLLVWNTRISLSLSLSREFLFCSTDEFPLATSSIFCSCVIVHLITQSTPEYDQGTKILTNIVTLLPNL</sequence>
<evidence type="ECO:0000313" key="2">
    <source>
        <dbReference type="Proteomes" id="UP000290289"/>
    </source>
</evidence>
<evidence type="ECO:0000313" key="1">
    <source>
        <dbReference type="EMBL" id="RXH68020.1"/>
    </source>
</evidence>
<dbReference type="Proteomes" id="UP000290289">
    <property type="component" value="Chromosome 17"/>
</dbReference>
<dbReference type="STRING" id="3750.A0A498HB11"/>
<reference evidence="1 2" key="1">
    <citation type="submission" date="2018-10" db="EMBL/GenBank/DDBJ databases">
        <title>A high-quality apple genome assembly.</title>
        <authorList>
            <person name="Hu J."/>
        </authorList>
    </citation>
    <scope>NUCLEOTIDE SEQUENCE [LARGE SCALE GENOMIC DNA]</scope>
    <source>
        <strain evidence="2">cv. HFTH1</strain>
        <tissue evidence="1">Young leaf</tissue>
    </source>
</reference>
<protein>
    <submittedName>
        <fullName evidence="1">Uncharacterized protein</fullName>
    </submittedName>
</protein>
<gene>
    <name evidence="1" type="ORF">DVH24_028167</name>
</gene>
<organism evidence="1 2">
    <name type="scientific">Malus domestica</name>
    <name type="common">Apple</name>
    <name type="synonym">Pyrus malus</name>
    <dbReference type="NCBI Taxonomy" id="3750"/>
    <lineage>
        <taxon>Eukaryota</taxon>
        <taxon>Viridiplantae</taxon>
        <taxon>Streptophyta</taxon>
        <taxon>Embryophyta</taxon>
        <taxon>Tracheophyta</taxon>
        <taxon>Spermatophyta</taxon>
        <taxon>Magnoliopsida</taxon>
        <taxon>eudicotyledons</taxon>
        <taxon>Gunneridae</taxon>
        <taxon>Pentapetalae</taxon>
        <taxon>rosids</taxon>
        <taxon>fabids</taxon>
        <taxon>Rosales</taxon>
        <taxon>Rosaceae</taxon>
        <taxon>Amygdaloideae</taxon>
        <taxon>Maleae</taxon>
        <taxon>Malus</taxon>
    </lineage>
</organism>
<dbReference type="EMBL" id="RDQH01000343">
    <property type="protein sequence ID" value="RXH68020.1"/>
    <property type="molecule type" value="Genomic_DNA"/>
</dbReference>
<accession>A0A498HB11</accession>
<name>A0A498HB11_MALDO</name>
<proteinExistence type="predicted"/>
<dbReference type="AlphaFoldDB" id="A0A498HB11"/>
<keyword evidence="2" id="KW-1185">Reference proteome</keyword>